<protein>
    <submittedName>
        <fullName evidence="1">Uncharacterized protein</fullName>
    </submittedName>
</protein>
<proteinExistence type="predicted"/>
<dbReference type="AlphaFoldDB" id="A0A835PIN0"/>
<evidence type="ECO:0000313" key="4">
    <source>
        <dbReference type="Proteomes" id="UP000639772"/>
    </source>
</evidence>
<dbReference type="Proteomes" id="UP000636800">
    <property type="component" value="Unassembled WGS sequence"/>
</dbReference>
<organism evidence="1 3">
    <name type="scientific">Vanilla planifolia</name>
    <name type="common">Vanilla</name>
    <dbReference type="NCBI Taxonomy" id="51239"/>
    <lineage>
        <taxon>Eukaryota</taxon>
        <taxon>Viridiplantae</taxon>
        <taxon>Streptophyta</taxon>
        <taxon>Embryophyta</taxon>
        <taxon>Tracheophyta</taxon>
        <taxon>Spermatophyta</taxon>
        <taxon>Magnoliopsida</taxon>
        <taxon>Liliopsida</taxon>
        <taxon>Asparagales</taxon>
        <taxon>Orchidaceae</taxon>
        <taxon>Vanilloideae</taxon>
        <taxon>Vanilleae</taxon>
        <taxon>Vanilla</taxon>
    </lineage>
</organism>
<dbReference type="Proteomes" id="UP000639772">
    <property type="component" value="Unassembled WGS sequence"/>
</dbReference>
<comment type="caution">
    <text evidence="1">The sequence shown here is derived from an EMBL/GenBank/DDBJ whole genome shotgun (WGS) entry which is preliminary data.</text>
</comment>
<evidence type="ECO:0000313" key="3">
    <source>
        <dbReference type="Proteomes" id="UP000636800"/>
    </source>
</evidence>
<evidence type="ECO:0000313" key="2">
    <source>
        <dbReference type="EMBL" id="KAG0453596.1"/>
    </source>
</evidence>
<dbReference type="OrthoDB" id="66620at2759"/>
<reference evidence="3 4" key="1">
    <citation type="journal article" date="2020" name="Nat. Food">
        <title>A phased Vanilla planifolia genome enables genetic improvement of flavour and production.</title>
        <authorList>
            <person name="Hasing T."/>
            <person name="Tang H."/>
            <person name="Brym M."/>
            <person name="Khazi F."/>
            <person name="Huang T."/>
            <person name="Chambers A.H."/>
        </authorList>
    </citation>
    <scope>NUCLEOTIDE SEQUENCE [LARGE SCALE GENOMIC DNA]</scope>
    <source>
        <tissue evidence="1">Leaf</tissue>
    </source>
</reference>
<evidence type="ECO:0000313" key="1">
    <source>
        <dbReference type="EMBL" id="KAG0452519.1"/>
    </source>
</evidence>
<keyword evidence="3" id="KW-1185">Reference proteome</keyword>
<name>A0A835PIN0_VANPL</name>
<dbReference type="EMBL" id="JADCNL010000014">
    <property type="protein sequence ID" value="KAG0452519.1"/>
    <property type="molecule type" value="Genomic_DNA"/>
</dbReference>
<dbReference type="EMBL" id="JADCNM010000014">
    <property type="protein sequence ID" value="KAG0453596.1"/>
    <property type="molecule type" value="Genomic_DNA"/>
</dbReference>
<sequence length="116" mass="13373">MGSFFLFSVFHKEGGDAELLDVHELSFLFRYPFERFLVNEFSGVKCLEERFGECVLDGNEVLRKEGLGWSRWKDVGIMLCFILVYRFGSYVIPASNADLNSKKEGWVANNTRSEET</sequence>
<gene>
    <name evidence="2" type="ORF">HPP92_024900</name>
    <name evidence="1" type="ORF">HPP92_025183</name>
</gene>
<accession>A0A835PIN0</accession>